<dbReference type="PROSITE" id="PS51257">
    <property type="entry name" value="PROKAR_LIPOPROTEIN"/>
    <property type="match status" value="1"/>
</dbReference>
<dbReference type="Proteomes" id="UP000800094">
    <property type="component" value="Unassembled WGS sequence"/>
</dbReference>
<dbReference type="RefSeq" id="XP_033686824.1">
    <property type="nucleotide sequence ID" value="XM_033828360.1"/>
</dbReference>
<dbReference type="GeneID" id="54581690"/>
<gene>
    <name evidence="1" type="ORF">BU26DRAFT_516571</name>
</gene>
<organism evidence="1 2">
    <name type="scientific">Trematosphaeria pertusa</name>
    <dbReference type="NCBI Taxonomy" id="390896"/>
    <lineage>
        <taxon>Eukaryota</taxon>
        <taxon>Fungi</taxon>
        <taxon>Dikarya</taxon>
        <taxon>Ascomycota</taxon>
        <taxon>Pezizomycotina</taxon>
        <taxon>Dothideomycetes</taxon>
        <taxon>Pleosporomycetidae</taxon>
        <taxon>Pleosporales</taxon>
        <taxon>Massarineae</taxon>
        <taxon>Trematosphaeriaceae</taxon>
        <taxon>Trematosphaeria</taxon>
    </lineage>
</organism>
<keyword evidence="2" id="KW-1185">Reference proteome</keyword>
<name>A0A6A6IQH2_9PLEO</name>
<evidence type="ECO:0000313" key="2">
    <source>
        <dbReference type="Proteomes" id="UP000800094"/>
    </source>
</evidence>
<reference evidence="1" key="1">
    <citation type="journal article" date="2020" name="Stud. Mycol.">
        <title>101 Dothideomycetes genomes: a test case for predicting lifestyles and emergence of pathogens.</title>
        <authorList>
            <person name="Haridas S."/>
            <person name="Albert R."/>
            <person name="Binder M."/>
            <person name="Bloem J."/>
            <person name="Labutti K."/>
            <person name="Salamov A."/>
            <person name="Andreopoulos B."/>
            <person name="Baker S."/>
            <person name="Barry K."/>
            <person name="Bills G."/>
            <person name="Bluhm B."/>
            <person name="Cannon C."/>
            <person name="Castanera R."/>
            <person name="Culley D."/>
            <person name="Daum C."/>
            <person name="Ezra D."/>
            <person name="Gonzalez J."/>
            <person name="Henrissat B."/>
            <person name="Kuo A."/>
            <person name="Liang C."/>
            <person name="Lipzen A."/>
            <person name="Lutzoni F."/>
            <person name="Magnuson J."/>
            <person name="Mondo S."/>
            <person name="Nolan M."/>
            <person name="Ohm R."/>
            <person name="Pangilinan J."/>
            <person name="Park H.-J."/>
            <person name="Ramirez L."/>
            <person name="Alfaro M."/>
            <person name="Sun H."/>
            <person name="Tritt A."/>
            <person name="Yoshinaga Y."/>
            <person name="Zwiers L.-H."/>
            <person name="Turgeon B."/>
            <person name="Goodwin S."/>
            <person name="Spatafora J."/>
            <person name="Crous P."/>
            <person name="Grigoriev I."/>
        </authorList>
    </citation>
    <scope>NUCLEOTIDE SEQUENCE</scope>
    <source>
        <strain evidence="1">CBS 122368</strain>
    </source>
</reference>
<evidence type="ECO:0000313" key="1">
    <source>
        <dbReference type="EMBL" id="KAF2251820.1"/>
    </source>
</evidence>
<protein>
    <submittedName>
        <fullName evidence="1">Uncharacterized protein</fullName>
    </submittedName>
</protein>
<proteinExistence type="predicted"/>
<dbReference type="AlphaFoldDB" id="A0A6A6IQH2"/>
<accession>A0A6A6IQH2</accession>
<sequence length="72" mass="7896">MSCRRGDLWREASIRSCHAFAISAACATALLSHAYFFGTMRRTESGQPTMVHITALNGDADQSRSWSNSIST</sequence>
<dbReference type="EMBL" id="ML987192">
    <property type="protein sequence ID" value="KAF2251820.1"/>
    <property type="molecule type" value="Genomic_DNA"/>
</dbReference>